<gene>
    <name evidence="2" type="ORF">CHLNCDRAFT_28998</name>
</gene>
<dbReference type="RefSeq" id="XP_005842677.1">
    <property type="nucleotide sequence ID" value="XM_005842620.1"/>
</dbReference>
<dbReference type="OrthoDB" id="4092844at2759"/>
<protein>
    <submittedName>
        <fullName evidence="2">Uncharacterized protein</fullName>
    </submittedName>
</protein>
<dbReference type="Proteomes" id="UP000008141">
    <property type="component" value="Unassembled WGS sequence"/>
</dbReference>
<keyword evidence="3" id="KW-1185">Reference proteome</keyword>
<reference evidence="2 3" key="1">
    <citation type="journal article" date="2010" name="Plant Cell">
        <title>The Chlorella variabilis NC64A genome reveals adaptation to photosymbiosis, coevolution with viruses, and cryptic sex.</title>
        <authorList>
            <person name="Blanc G."/>
            <person name="Duncan G."/>
            <person name="Agarkova I."/>
            <person name="Borodovsky M."/>
            <person name="Gurnon J."/>
            <person name="Kuo A."/>
            <person name="Lindquist E."/>
            <person name="Lucas S."/>
            <person name="Pangilinan J."/>
            <person name="Polle J."/>
            <person name="Salamov A."/>
            <person name="Terry A."/>
            <person name="Yamada T."/>
            <person name="Dunigan D.D."/>
            <person name="Grigoriev I.V."/>
            <person name="Claverie J.M."/>
            <person name="Van Etten J.L."/>
        </authorList>
    </citation>
    <scope>NUCLEOTIDE SEQUENCE [LARGE SCALE GENOMIC DNA]</scope>
    <source>
        <strain evidence="2 3">NC64A</strain>
    </source>
</reference>
<organism evidence="3">
    <name type="scientific">Chlorella variabilis</name>
    <name type="common">Green alga</name>
    <dbReference type="NCBI Taxonomy" id="554065"/>
    <lineage>
        <taxon>Eukaryota</taxon>
        <taxon>Viridiplantae</taxon>
        <taxon>Chlorophyta</taxon>
        <taxon>core chlorophytes</taxon>
        <taxon>Trebouxiophyceae</taxon>
        <taxon>Chlorellales</taxon>
        <taxon>Chlorellaceae</taxon>
        <taxon>Chlorella clade</taxon>
        <taxon>Chlorella</taxon>
    </lineage>
</organism>
<keyword evidence="1" id="KW-1133">Transmembrane helix</keyword>
<dbReference type="AlphaFoldDB" id="E1ZUF1"/>
<dbReference type="EMBL" id="GL433985">
    <property type="protein sequence ID" value="EFN50545.1"/>
    <property type="molecule type" value="Genomic_DNA"/>
</dbReference>
<proteinExistence type="predicted"/>
<dbReference type="InParanoid" id="E1ZUF1"/>
<keyword evidence="1" id="KW-0812">Transmembrane</keyword>
<evidence type="ECO:0000313" key="3">
    <source>
        <dbReference type="Proteomes" id="UP000008141"/>
    </source>
</evidence>
<sequence>MLFNIHDESLITLSTTYKTFLFDNDFQLLFPEIFLVVAAIFLLVYGVIFSTSKNKNYPLLLTN</sequence>
<dbReference type="KEGG" id="cvr:CHLNCDRAFT_28998"/>
<dbReference type="GeneID" id="17349977"/>
<evidence type="ECO:0000256" key="1">
    <source>
        <dbReference type="SAM" id="Phobius"/>
    </source>
</evidence>
<keyword evidence="1" id="KW-0472">Membrane</keyword>
<accession>E1ZUF1</accession>
<feature type="non-terminal residue" evidence="2">
    <location>
        <position position="63"/>
    </location>
</feature>
<evidence type="ECO:0000313" key="2">
    <source>
        <dbReference type="EMBL" id="EFN50545.1"/>
    </source>
</evidence>
<feature type="transmembrane region" description="Helical" evidence="1">
    <location>
        <begin position="28"/>
        <end position="48"/>
    </location>
</feature>
<name>E1ZUF1_CHLVA</name>